<name>A0ABR9KJ73_9ACTN</name>
<keyword evidence="1" id="KW-1133">Transmembrane helix</keyword>
<keyword evidence="1" id="KW-0472">Membrane</keyword>
<dbReference type="Proteomes" id="UP000661607">
    <property type="component" value="Unassembled WGS sequence"/>
</dbReference>
<comment type="caution">
    <text evidence="3">The sequence shown here is derived from an EMBL/GenBank/DDBJ whole genome shotgun (WGS) entry which is preliminary data.</text>
</comment>
<evidence type="ECO:0000313" key="3">
    <source>
        <dbReference type="EMBL" id="MBE1562064.1"/>
    </source>
</evidence>
<accession>A0ABR9KJ73</accession>
<sequence length="130" mass="13957">MSHTGGRWLVLLIGLGVVGVGVGMMVQAVLKKFIDNLHMAKMNAHTRRTVETLGLMGILARGGVFSVLGVFLIIAAATFDSKEAQGLDGTLRKIATTPFGPWLLVAVALGLVIFGVYSFFEARWRKTEPG</sequence>
<dbReference type="EMBL" id="JADBEF010000001">
    <property type="protein sequence ID" value="MBE1562064.1"/>
    <property type="molecule type" value="Genomic_DNA"/>
</dbReference>
<keyword evidence="1" id="KW-0812">Transmembrane</keyword>
<organism evidence="3 4">
    <name type="scientific">Nonomuraea africana</name>
    <dbReference type="NCBI Taxonomy" id="46171"/>
    <lineage>
        <taxon>Bacteria</taxon>
        <taxon>Bacillati</taxon>
        <taxon>Actinomycetota</taxon>
        <taxon>Actinomycetes</taxon>
        <taxon>Streptosporangiales</taxon>
        <taxon>Streptosporangiaceae</taxon>
        <taxon>Nonomuraea</taxon>
    </lineage>
</organism>
<feature type="transmembrane region" description="Helical" evidence="1">
    <location>
        <begin position="6"/>
        <end position="30"/>
    </location>
</feature>
<dbReference type="Pfam" id="PF06724">
    <property type="entry name" value="DUF1206"/>
    <property type="match status" value="1"/>
</dbReference>
<feature type="transmembrane region" description="Helical" evidence="1">
    <location>
        <begin position="99"/>
        <end position="120"/>
    </location>
</feature>
<feature type="transmembrane region" description="Helical" evidence="1">
    <location>
        <begin position="50"/>
        <end position="79"/>
    </location>
</feature>
<dbReference type="InterPro" id="IPR009597">
    <property type="entry name" value="DUF1206"/>
</dbReference>
<keyword evidence="4" id="KW-1185">Reference proteome</keyword>
<evidence type="ECO:0000259" key="2">
    <source>
        <dbReference type="Pfam" id="PF06724"/>
    </source>
</evidence>
<evidence type="ECO:0000313" key="4">
    <source>
        <dbReference type="Proteomes" id="UP000661607"/>
    </source>
</evidence>
<reference evidence="3 4" key="1">
    <citation type="submission" date="2020-10" db="EMBL/GenBank/DDBJ databases">
        <title>Sequencing the genomes of 1000 actinobacteria strains.</title>
        <authorList>
            <person name="Klenk H.-P."/>
        </authorList>
    </citation>
    <scope>NUCLEOTIDE SEQUENCE [LARGE SCALE GENOMIC DNA]</scope>
    <source>
        <strain evidence="3 4">DSM 43748</strain>
    </source>
</reference>
<feature type="domain" description="DUF1206" evidence="2">
    <location>
        <begin position="57"/>
        <end position="125"/>
    </location>
</feature>
<protein>
    <submittedName>
        <fullName evidence="3">ABC-type multidrug transport system fused ATPase/permease subunit</fullName>
    </submittedName>
</protein>
<proteinExistence type="predicted"/>
<gene>
    <name evidence="3" type="ORF">H4W81_004843</name>
</gene>
<evidence type="ECO:0000256" key="1">
    <source>
        <dbReference type="SAM" id="Phobius"/>
    </source>
</evidence>